<protein>
    <submittedName>
        <fullName evidence="2">Uncharacterized protein</fullName>
    </submittedName>
</protein>
<comment type="caution">
    <text evidence="2">The sequence shown here is derived from an EMBL/GenBank/DDBJ whole genome shotgun (WGS) entry which is preliminary data.</text>
</comment>
<keyword evidence="3" id="KW-1185">Reference proteome</keyword>
<dbReference type="EMBL" id="JBFOLJ010000012">
    <property type="protein sequence ID" value="KAL2487816.1"/>
    <property type="molecule type" value="Genomic_DNA"/>
</dbReference>
<evidence type="ECO:0000256" key="1">
    <source>
        <dbReference type="SAM" id="MobiDB-lite"/>
    </source>
</evidence>
<proteinExistence type="predicted"/>
<evidence type="ECO:0000313" key="3">
    <source>
        <dbReference type="Proteomes" id="UP001604277"/>
    </source>
</evidence>
<reference evidence="3" key="1">
    <citation type="submission" date="2024-07" db="EMBL/GenBank/DDBJ databases">
        <title>Two chromosome-level genome assemblies of Korean endemic species Abeliophyllum distichum and Forsythia ovata (Oleaceae).</title>
        <authorList>
            <person name="Jang H."/>
        </authorList>
    </citation>
    <scope>NUCLEOTIDE SEQUENCE [LARGE SCALE GENOMIC DNA]</scope>
</reference>
<sequence>MSQQYAGAFKMSKLQPRRSNQSAGSQSHAHEQAEFQFMPTPCIVPQHNIGPDAALTGNDLQTTLSFDNIVEDLQLIENEEQSRMKTQRAKNRSVLRDSVRFHAPQKRKPD</sequence>
<feature type="region of interest" description="Disordered" evidence="1">
    <location>
        <begin position="80"/>
        <end position="110"/>
    </location>
</feature>
<feature type="region of interest" description="Disordered" evidence="1">
    <location>
        <begin position="1"/>
        <end position="34"/>
    </location>
</feature>
<dbReference type="Proteomes" id="UP001604277">
    <property type="component" value="Unassembled WGS sequence"/>
</dbReference>
<name>A0ABD1RI33_9LAMI</name>
<gene>
    <name evidence="2" type="ORF">Fot_41108</name>
</gene>
<evidence type="ECO:0000313" key="2">
    <source>
        <dbReference type="EMBL" id="KAL2487816.1"/>
    </source>
</evidence>
<dbReference type="AlphaFoldDB" id="A0ABD1RI33"/>
<accession>A0ABD1RI33</accession>
<feature type="compositionally biased region" description="Polar residues" evidence="1">
    <location>
        <begin position="17"/>
        <end position="27"/>
    </location>
</feature>
<organism evidence="2 3">
    <name type="scientific">Forsythia ovata</name>
    <dbReference type="NCBI Taxonomy" id="205694"/>
    <lineage>
        <taxon>Eukaryota</taxon>
        <taxon>Viridiplantae</taxon>
        <taxon>Streptophyta</taxon>
        <taxon>Embryophyta</taxon>
        <taxon>Tracheophyta</taxon>
        <taxon>Spermatophyta</taxon>
        <taxon>Magnoliopsida</taxon>
        <taxon>eudicotyledons</taxon>
        <taxon>Gunneridae</taxon>
        <taxon>Pentapetalae</taxon>
        <taxon>asterids</taxon>
        <taxon>lamiids</taxon>
        <taxon>Lamiales</taxon>
        <taxon>Oleaceae</taxon>
        <taxon>Forsythieae</taxon>
        <taxon>Forsythia</taxon>
    </lineage>
</organism>